<dbReference type="AlphaFoldDB" id="A0A1D1W6F3"/>
<organism evidence="3 4">
    <name type="scientific">Ramazzottius varieornatus</name>
    <name type="common">Water bear</name>
    <name type="synonym">Tardigrade</name>
    <dbReference type="NCBI Taxonomy" id="947166"/>
    <lineage>
        <taxon>Eukaryota</taxon>
        <taxon>Metazoa</taxon>
        <taxon>Ecdysozoa</taxon>
        <taxon>Tardigrada</taxon>
        <taxon>Eutardigrada</taxon>
        <taxon>Parachela</taxon>
        <taxon>Hypsibioidea</taxon>
        <taxon>Ramazzottiidae</taxon>
        <taxon>Ramazzottius</taxon>
    </lineage>
</organism>
<gene>
    <name evidence="3" type="primary">RvY_17580-1</name>
    <name evidence="3" type="synonym">RvY_17580.1</name>
    <name evidence="3" type="ORF">RvY_17580</name>
</gene>
<evidence type="ECO:0000313" key="3">
    <source>
        <dbReference type="EMBL" id="GAV07778.1"/>
    </source>
</evidence>
<accession>A0A1D1W6F3</accession>
<sequence length="134" mass="14768">MTGSLAVEQQAHTVATAAAPSPATPKKEVNSIRFNQDGSSLVVASQEGFRVFDLSSTGGLVITFDFSTIPQVIHIQRLYSTNLTAFVTAIEPETLKIFNLRRNEVICEHRYAKPINWLAVNRLRVLVAAEEKVV</sequence>
<dbReference type="Gene3D" id="2.130.10.10">
    <property type="entry name" value="YVTN repeat-like/Quinoprotein amine dehydrogenase"/>
    <property type="match status" value="1"/>
</dbReference>
<dbReference type="STRING" id="947166.A0A1D1W6F3"/>
<dbReference type="InterPro" id="IPR015943">
    <property type="entry name" value="WD40/YVTN_repeat-like_dom_sf"/>
</dbReference>
<keyword evidence="1" id="KW-0853">WD repeat</keyword>
<dbReference type="EMBL" id="BDGG01000016">
    <property type="protein sequence ID" value="GAV07778.1"/>
    <property type="molecule type" value="Genomic_DNA"/>
</dbReference>
<dbReference type="SUPFAM" id="SSF117289">
    <property type="entry name" value="Nucleoporin domain"/>
    <property type="match status" value="1"/>
</dbReference>
<keyword evidence="4" id="KW-1185">Reference proteome</keyword>
<dbReference type="Proteomes" id="UP000186922">
    <property type="component" value="Unassembled WGS sequence"/>
</dbReference>
<evidence type="ECO:0000256" key="2">
    <source>
        <dbReference type="ARBA" id="ARBA00022737"/>
    </source>
</evidence>
<dbReference type="InterPro" id="IPR048720">
    <property type="entry name" value="PROPPIN"/>
</dbReference>
<dbReference type="Pfam" id="PF21032">
    <property type="entry name" value="PROPPIN"/>
    <property type="match status" value="1"/>
</dbReference>
<keyword evidence="2" id="KW-0677">Repeat</keyword>
<protein>
    <recommendedName>
        <fullName evidence="5">Anaphase-promoting complex subunit 4 WD40 domain-containing protein</fullName>
    </recommendedName>
</protein>
<evidence type="ECO:0000313" key="4">
    <source>
        <dbReference type="Proteomes" id="UP000186922"/>
    </source>
</evidence>
<evidence type="ECO:0000256" key="1">
    <source>
        <dbReference type="ARBA" id="ARBA00022574"/>
    </source>
</evidence>
<dbReference type="OrthoDB" id="1667587at2759"/>
<name>A0A1D1W6F3_RAMVA</name>
<comment type="caution">
    <text evidence="3">The sequence shown here is derived from an EMBL/GenBank/DDBJ whole genome shotgun (WGS) entry which is preliminary data.</text>
</comment>
<reference evidence="3 4" key="1">
    <citation type="journal article" date="2016" name="Nat. Commun.">
        <title>Extremotolerant tardigrade genome and improved radiotolerance of human cultured cells by tardigrade-unique protein.</title>
        <authorList>
            <person name="Hashimoto T."/>
            <person name="Horikawa D.D."/>
            <person name="Saito Y."/>
            <person name="Kuwahara H."/>
            <person name="Kozuka-Hata H."/>
            <person name="Shin-I T."/>
            <person name="Minakuchi Y."/>
            <person name="Ohishi K."/>
            <person name="Motoyama A."/>
            <person name="Aizu T."/>
            <person name="Enomoto A."/>
            <person name="Kondo K."/>
            <person name="Tanaka S."/>
            <person name="Hara Y."/>
            <person name="Koshikawa S."/>
            <person name="Sagara H."/>
            <person name="Miura T."/>
            <person name="Yokobori S."/>
            <person name="Miyagawa K."/>
            <person name="Suzuki Y."/>
            <person name="Kubo T."/>
            <person name="Oyama M."/>
            <person name="Kohara Y."/>
            <person name="Fujiyama A."/>
            <person name="Arakawa K."/>
            <person name="Katayama T."/>
            <person name="Toyoda A."/>
            <person name="Kunieda T."/>
        </authorList>
    </citation>
    <scope>NUCLEOTIDE SEQUENCE [LARGE SCALE GENOMIC DNA]</scope>
    <source>
        <strain evidence="3 4">YOKOZUNA-1</strain>
    </source>
</reference>
<dbReference type="PANTHER" id="PTHR11227">
    <property type="entry name" value="WD-REPEAT PROTEIN INTERACTING WITH PHOSPHOINOSIDES WIPI -RELATED"/>
    <property type="match status" value="1"/>
</dbReference>
<evidence type="ECO:0008006" key="5">
    <source>
        <dbReference type="Google" id="ProtNLM"/>
    </source>
</evidence>
<proteinExistence type="predicted"/>